<evidence type="ECO:0000259" key="1">
    <source>
        <dbReference type="Pfam" id="PF13358"/>
    </source>
</evidence>
<dbReference type="EMBL" id="KN833865">
    <property type="protein sequence ID" value="KIK16189.1"/>
    <property type="molecule type" value="Genomic_DNA"/>
</dbReference>
<dbReference type="Pfam" id="PF13592">
    <property type="entry name" value="HTH_33"/>
    <property type="match status" value="1"/>
</dbReference>
<evidence type="ECO:0000313" key="4">
    <source>
        <dbReference type="Proteomes" id="UP000054018"/>
    </source>
</evidence>
<protein>
    <recommendedName>
        <fullName evidence="5">Tc1-like transposase DDE domain-containing protein</fullName>
    </recommendedName>
</protein>
<sequence length="247" mass="28353">MQQAIVQLSRMLNNEQIAMCLDLSTHSVRWVLSHFHTYGTTSDTKEPPAEDERKGNRHLRDVDVEQFLLGTIQKTPDLYLDELQEMLATSCGVQVSRSTVWRTLHRSGFTMKKITRVAAERSAQKRLEYIARIGKYEAEQLVFVDESSVDRRTTYRGRAWSIIGMKAQRKAFFVWGRRFSVLPALSLQDGILHCDVVEGSFCAEMFAQFIEGLLTRMQPFPAPNSVIVMDNCQIHKHGDIQNMIEAR</sequence>
<dbReference type="HOGENOM" id="CLU_056788_1_6_1"/>
<keyword evidence="4" id="KW-1185">Reference proteome</keyword>
<dbReference type="AlphaFoldDB" id="A0A0C9YQU4"/>
<dbReference type="Gene3D" id="3.30.420.10">
    <property type="entry name" value="Ribonuclease H-like superfamily/Ribonuclease H"/>
    <property type="match status" value="1"/>
</dbReference>
<organism evidence="3 4">
    <name type="scientific">Pisolithus microcarpus 441</name>
    <dbReference type="NCBI Taxonomy" id="765257"/>
    <lineage>
        <taxon>Eukaryota</taxon>
        <taxon>Fungi</taxon>
        <taxon>Dikarya</taxon>
        <taxon>Basidiomycota</taxon>
        <taxon>Agaricomycotina</taxon>
        <taxon>Agaricomycetes</taxon>
        <taxon>Agaricomycetidae</taxon>
        <taxon>Boletales</taxon>
        <taxon>Sclerodermatineae</taxon>
        <taxon>Pisolithaceae</taxon>
        <taxon>Pisolithus</taxon>
    </lineage>
</organism>
<dbReference type="Pfam" id="PF13358">
    <property type="entry name" value="DDE_3"/>
    <property type="match status" value="1"/>
</dbReference>
<dbReference type="Proteomes" id="UP000054018">
    <property type="component" value="Unassembled WGS sequence"/>
</dbReference>
<dbReference type="PANTHER" id="PTHR46564:SF1">
    <property type="entry name" value="TRANSPOSASE"/>
    <property type="match status" value="1"/>
</dbReference>
<feature type="domain" description="Tc1-like transposase DDE" evidence="1">
    <location>
        <begin position="140"/>
        <end position="246"/>
    </location>
</feature>
<feature type="domain" description="Winged helix-turn helix" evidence="2">
    <location>
        <begin position="80"/>
        <end position="126"/>
    </location>
</feature>
<reference evidence="4" key="2">
    <citation type="submission" date="2015-01" db="EMBL/GenBank/DDBJ databases">
        <title>Evolutionary Origins and Diversification of the Mycorrhizal Mutualists.</title>
        <authorList>
            <consortium name="DOE Joint Genome Institute"/>
            <consortium name="Mycorrhizal Genomics Consortium"/>
            <person name="Kohler A."/>
            <person name="Kuo A."/>
            <person name="Nagy L.G."/>
            <person name="Floudas D."/>
            <person name="Copeland A."/>
            <person name="Barry K.W."/>
            <person name="Cichocki N."/>
            <person name="Veneault-Fourrey C."/>
            <person name="LaButti K."/>
            <person name="Lindquist E.A."/>
            <person name="Lipzen A."/>
            <person name="Lundell T."/>
            <person name="Morin E."/>
            <person name="Murat C."/>
            <person name="Riley R."/>
            <person name="Ohm R."/>
            <person name="Sun H."/>
            <person name="Tunlid A."/>
            <person name="Henrissat B."/>
            <person name="Grigoriev I.V."/>
            <person name="Hibbett D.S."/>
            <person name="Martin F."/>
        </authorList>
    </citation>
    <scope>NUCLEOTIDE SEQUENCE [LARGE SCALE GENOMIC DNA]</scope>
    <source>
        <strain evidence="4">441</strain>
    </source>
</reference>
<dbReference type="STRING" id="765257.A0A0C9YQU4"/>
<accession>A0A0C9YQU4</accession>
<dbReference type="SUPFAM" id="SSF46689">
    <property type="entry name" value="Homeodomain-like"/>
    <property type="match status" value="1"/>
</dbReference>
<name>A0A0C9YQU4_9AGAM</name>
<gene>
    <name evidence="3" type="ORF">PISMIDRAFT_16002</name>
</gene>
<dbReference type="InterPro" id="IPR036397">
    <property type="entry name" value="RNaseH_sf"/>
</dbReference>
<dbReference type="InterPro" id="IPR009057">
    <property type="entry name" value="Homeodomain-like_sf"/>
</dbReference>
<dbReference type="OrthoDB" id="2142724at2759"/>
<dbReference type="PANTHER" id="PTHR46564">
    <property type="entry name" value="TRANSPOSASE"/>
    <property type="match status" value="1"/>
</dbReference>
<dbReference type="GO" id="GO:0003676">
    <property type="term" value="F:nucleic acid binding"/>
    <property type="evidence" value="ECO:0007669"/>
    <property type="project" value="InterPro"/>
</dbReference>
<dbReference type="InterPro" id="IPR025959">
    <property type="entry name" value="Winged_HTH_dom"/>
</dbReference>
<evidence type="ECO:0008006" key="5">
    <source>
        <dbReference type="Google" id="ProtNLM"/>
    </source>
</evidence>
<evidence type="ECO:0000259" key="2">
    <source>
        <dbReference type="Pfam" id="PF13592"/>
    </source>
</evidence>
<reference evidence="3 4" key="1">
    <citation type="submission" date="2014-04" db="EMBL/GenBank/DDBJ databases">
        <authorList>
            <consortium name="DOE Joint Genome Institute"/>
            <person name="Kuo A."/>
            <person name="Kohler A."/>
            <person name="Costa M.D."/>
            <person name="Nagy L.G."/>
            <person name="Floudas D."/>
            <person name="Copeland A."/>
            <person name="Barry K.W."/>
            <person name="Cichocki N."/>
            <person name="Veneault-Fourrey C."/>
            <person name="LaButti K."/>
            <person name="Lindquist E.A."/>
            <person name="Lipzen A."/>
            <person name="Lundell T."/>
            <person name="Morin E."/>
            <person name="Murat C."/>
            <person name="Sun H."/>
            <person name="Tunlid A."/>
            <person name="Henrissat B."/>
            <person name="Grigoriev I.V."/>
            <person name="Hibbett D.S."/>
            <person name="Martin F."/>
            <person name="Nordberg H.P."/>
            <person name="Cantor M.N."/>
            <person name="Hua S.X."/>
        </authorList>
    </citation>
    <scope>NUCLEOTIDE SEQUENCE [LARGE SCALE GENOMIC DNA]</scope>
    <source>
        <strain evidence="3 4">441</strain>
    </source>
</reference>
<dbReference type="NCBIfam" id="NF033545">
    <property type="entry name" value="transpos_IS630"/>
    <property type="match status" value="1"/>
</dbReference>
<dbReference type="InterPro" id="IPR038717">
    <property type="entry name" value="Tc1-like_DDE_dom"/>
</dbReference>
<evidence type="ECO:0000313" key="3">
    <source>
        <dbReference type="EMBL" id="KIK16189.1"/>
    </source>
</evidence>
<proteinExistence type="predicted"/>
<dbReference type="InterPro" id="IPR047655">
    <property type="entry name" value="Transpos_IS630-like"/>
</dbReference>